<dbReference type="GO" id="GO:0071111">
    <property type="term" value="F:cyclic-guanylate-specific phosphodiesterase activity"/>
    <property type="evidence" value="ECO:0007669"/>
    <property type="project" value="InterPro"/>
</dbReference>
<dbReference type="InterPro" id="IPR046342">
    <property type="entry name" value="CBS_dom_sf"/>
</dbReference>
<feature type="domain" description="EAL" evidence="1">
    <location>
        <begin position="2"/>
        <end position="252"/>
    </location>
</feature>
<dbReference type="EMBL" id="CP002364">
    <property type="protein sequence ID" value="ADW17390.1"/>
    <property type="molecule type" value="Genomic_DNA"/>
</dbReference>
<dbReference type="PANTHER" id="PTHR33121:SF76">
    <property type="entry name" value="SIGNALING PROTEIN"/>
    <property type="match status" value="1"/>
</dbReference>
<dbReference type="InterPro" id="IPR000160">
    <property type="entry name" value="GGDEF_dom"/>
</dbReference>
<dbReference type="RefSeq" id="WP_015723932.1">
    <property type="nucleotide sequence ID" value="NC_014972.1"/>
</dbReference>
<evidence type="ECO:0000313" key="3">
    <source>
        <dbReference type="EMBL" id="ADW17390.1"/>
    </source>
</evidence>
<dbReference type="Gene3D" id="3.20.20.450">
    <property type="entry name" value="EAL domain"/>
    <property type="match status" value="1"/>
</dbReference>
<dbReference type="SMART" id="SM00267">
    <property type="entry name" value="GGDEF"/>
    <property type="match status" value="1"/>
</dbReference>
<dbReference type="Proteomes" id="UP000006365">
    <property type="component" value="Chromosome"/>
</dbReference>
<dbReference type="Pfam" id="PF00990">
    <property type="entry name" value="GGDEF"/>
    <property type="match status" value="1"/>
</dbReference>
<organism evidence="3 4">
    <name type="scientific">Desulfobulbus propionicus (strain ATCC 33891 / DSM 2032 / VKM B-1956 / 1pr3)</name>
    <dbReference type="NCBI Taxonomy" id="577650"/>
    <lineage>
        <taxon>Bacteria</taxon>
        <taxon>Pseudomonadati</taxon>
        <taxon>Thermodesulfobacteriota</taxon>
        <taxon>Desulfobulbia</taxon>
        <taxon>Desulfobulbales</taxon>
        <taxon>Desulfobulbaceae</taxon>
        <taxon>Desulfobulbus</taxon>
    </lineage>
</organism>
<dbReference type="PROSITE" id="PS50887">
    <property type="entry name" value="GGDEF"/>
    <property type="match status" value="1"/>
</dbReference>
<protein>
    <submittedName>
        <fullName evidence="3">Diguanylate cyclase/phosphodiesterase</fullName>
    </submittedName>
</protein>
<dbReference type="CDD" id="cd01948">
    <property type="entry name" value="EAL"/>
    <property type="match status" value="1"/>
</dbReference>
<dbReference type="KEGG" id="dpr:Despr_1224"/>
<dbReference type="CDD" id="cd01949">
    <property type="entry name" value="GGDEF"/>
    <property type="match status" value="1"/>
</dbReference>
<dbReference type="InterPro" id="IPR029787">
    <property type="entry name" value="Nucleotide_cyclase"/>
</dbReference>
<dbReference type="AlphaFoldDB" id="A0A7U3YL66"/>
<gene>
    <name evidence="3" type="ordered locus">Despr_1224</name>
</gene>
<reference evidence="3 4" key="1">
    <citation type="journal article" date="2011" name="Stand. Genomic Sci.">
        <title>Complete genome sequence of Desulfobulbus propionicus type strain (1pr3).</title>
        <authorList>
            <person name="Pagani I."/>
            <person name="Lapidus A."/>
            <person name="Nolan M."/>
            <person name="Lucas S."/>
            <person name="Hammon N."/>
            <person name="Deshpande S."/>
            <person name="Cheng J.F."/>
            <person name="Chertkov O."/>
            <person name="Davenport K."/>
            <person name="Tapia R."/>
            <person name="Han C."/>
            <person name="Goodwin L."/>
            <person name="Pitluck S."/>
            <person name="Liolios K."/>
            <person name="Mavromatis K."/>
            <person name="Ivanova N."/>
            <person name="Mikhailova N."/>
            <person name="Pati A."/>
            <person name="Chen A."/>
            <person name="Palaniappan K."/>
            <person name="Land M."/>
            <person name="Hauser L."/>
            <person name="Chang Y.J."/>
            <person name="Jeffries C.D."/>
            <person name="Detter J.C."/>
            <person name="Brambilla E."/>
            <person name="Kannan K.P."/>
            <person name="Djao O.D."/>
            <person name="Rohde M."/>
            <person name="Pukall R."/>
            <person name="Spring S."/>
            <person name="Goker M."/>
            <person name="Sikorski J."/>
            <person name="Woyke T."/>
            <person name="Bristow J."/>
            <person name="Eisen J.A."/>
            <person name="Markowitz V."/>
            <person name="Hugenholtz P."/>
            <person name="Kyrpides N.C."/>
            <person name="Klenk H.P."/>
        </authorList>
    </citation>
    <scope>NUCLEOTIDE SEQUENCE [LARGE SCALE GENOMIC DNA]</scope>
    <source>
        <strain evidence="4">ATCC 33891 / DSM 2032 / 1pr3</strain>
    </source>
</reference>
<dbReference type="SMART" id="SM00052">
    <property type="entry name" value="EAL"/>
    <property type="match status" value="1"/>
</dbReference>
<dbReference type="InterPro" id="IPR001633">
    <property type="entry name" value="EAL_dom"/>
</dbReference>
<accession>A0A7U3YL66</accession>
<dbReference type="SUPFAM" id="SSF54631">
    <property type="entry name" value="CBS-domain pair"/>
    <property type="match status" value="1"/>
</dbReference>
<proteinExistence type="predicted"/>
<dbReference type="Pfam" id="PF00563">
    <property type="entry name" value="EAL"/>
    <property type="match status" value="1"/>
</dbReference>
<dbReference type="InterPro" id="IPR050706">
    <property type="entry name" value="Cyclic-di-GMP_PDE-like"/>
</dbReference>
<keyword evidence="4" id="KW-1185">Reference proteome</keyword>
<dbReference type="SUPFAM" id="SSF55073">
    <property type="entry name" value="Nucleotide cyclase"/>
    <property type="match status" value="1"/>
</dbReference>
<dbReference type="InterPro" id="IPR043128">
    <property type="entry name" value="Rev_trsase/Diguanyl_cyclase"/>
</dbReference>
<evidence type="ECO:0000259" key="1">
    <source>
        <dbReference type="PROSITE" id="PS50883"/>
    </source>
</evidence>
<dbReference type="InterPro" id="IPR035919">
    <property type="entry name" value="EAL_sf"/>
</dbReference>
<dbReference type="NCBIfam" id="TIGR00254">
    <property type="entry name" value="GGDEF"/>
    <property type="match status" value="1"/>
</dbReference>
<dbReference type="Gene3D" id="3.10.580.10">
    <property type="entry name" value="CBS-domain"/>
    <property type="match status" value="1"/>
</dbReference>
<evidence type="ECO:0000313" key="4">
    <source>
        <dbReference type="Proteomes" id="UP000006365"/>
    </source>
</evidence>
<dbReference type="Gene3D" id="3.30.70.270">
    <property type="match status" value="1"/>
</dbReference>
<dbReference type="SUPFAM" id="SSF141868">
    <property type="entry name" value="EAL domain-like"/>
    <property type="match status" value="1"/>
</dbReference>
<evidence type="ECO:0000259" key="2">
    <source>
        <dbReference type="PROSITE" id="PS50887"/>
    </source>
</evidence>
<name>A0A7U3YL66_DESPD</name>
<dbReference type="PROSITE" id="PS50883">
    <property type="entry name" value="EAL"/>
    <property type="match status" value="1"/>
</dbReference>
<dbReference type="PANTHER" id="PTHR33121">
    <property type="entry name" value="CYCLIC DI-GMP PHOSPHODIESTERASE PDEF"/>
    <property type="match status" value="1"/>
</dbReference>
<sequence>MDQKTETLLETVIRQQKLTVHFQPIIHLQTRQIYGYEGLVRGPVNTVLYSPTRLFEAATKADRLAELDLLCRRMVIHRFAQLNLPGRLFINVDPYSLTHEHFREGLTLELVEQARLNPSQLIIELTETHPVEDIRLMQQAMIHYQEMGFRVALDDLGAGYSGLKLWSEIRPDIVKIDRHFIQGVDQDRTKQQFVSTILKTATALGCRVITEGVETEGEYATLRKIGVEMLQGYYFGRPVPIPPVTIASRLFRKELRQAEEESPAMEMLVRPAVSVQATAKVLEVGALFTSTPDLESIVVVHENEVLGLVLRREFMNLYASLYGKELYGKQPILRFINRNVMQVDKRMSLEEASYRLTTSLNIHTDEFIILDDGQLAGTGRLIDLLHEITKLQVSRARHANPLTMLPGNVPIQQQLQKLFRADVPFTVCYFDLDNFKPFNDFFGFSRGDKVLRFLAELLTANIDDQTDFIGHIGGDDFVVIFRSGGWQQIVERILRQFDESIGGLYNGHIGSVIVALDREGREQRYGTMTLSVGAVVVCPSLHRCPIDISEEASFAKHRAKRIAGSSLYIHELASPSVLREPQDSETHRALLCPQPETTSLL</sequence>
<feature type="domain" description="GGDEF" evidence="2">
    <location>
        <begin position="423"/>
        <end position="572"/>
    </location>
</feature>